<feature type="region of interest" description="Disordered" evidence="1">
    <location>
        <begin position="1"/>
        <end position="68"/>
    </location>
</feature>
<keyword evidence="3" id="KW-1185">Reference proteome</keyword>
<organism evidence="2 3">
    <name type="scientific">Coregonus suidteri</name>
    <dbReference type="NCBI Taxonomy" id="861788"/>
    <lineage>
        <taxon>Eukaryota</taxon>
        <taxon>Metazoa</taxon>
        <taxon>Chordata</taxon>
        <taxon>Craniata</taxon>
        <taxon>Vertebrata</taxon>
        <taxon>Euteleostomi</taxon>
        <taxon>Actinopterygii</taxon>
        <taxon>Neopterygii</taxon>
        <taxon>Teleostei</taxon>
        <taxon>Protacanthopterygii</taxon>
        <taxon>Salmoniformes</taxon>
        <taxon>Salmonidae</taxon>
        <taxon>Coregoninae</taxon>
        <taxon>Coregonus</taxon>
    </lineage>
</organism>
<protein>
    <submittedName>
        <fullName evidence="2">Uncharacterized protein</fullName>
    </submittedName>
</protein>
<name>A0AAN8QQK3_9TELE</name>
<evidence type="ECO:0000313" key="3">
    <source>
        <dbReference type="Proteomes" id="UP001356427"/>
    </source>
</evidence>
<evidence type="ECO:0000313" key="2">
    <source>
        <dbReference type="EMBL" id="KAK6312394.1"/>
    </source>
</evidence>
<comment type="caution">
    <text evidence="2">The sequence shown here is derived from an EMBL/GenBank/DDBJ whole genome shotgun (WGS) entry which is preliminary data.</text>
</comment>
<feature type="compositionally biased region" description="Polar residues" evidence="1">
    <location>
        <begin position="1"/>
        <end position="17"/>
    </location>
</feature>
<accession>A0AAN8QQK3</accession>
<feature type="compositionally biased region" description="Basic and acidic residues" evidence="1">
    <location>
        <begin position="52"/>
        <end position="61"/>
    </location>
</feature>
<dbReference type="EMBL" id="JAGTTL010000015">
    <property type="protein sequence ID" value="KAK6312394.1"/>
    <property type="molecule type" value="Genomic_DNA"/>
</dbReference>
<proteinExistence type="predicted"/>
<evidence type="ECO:0000256" key="1">
    <source>
        <dbReference type="SAM" id="MobiDB-lite"/>
    </source>
</evidence>
<gene>
    <name evidence="2" type="ORF">J4Q44_G00180580</name>
</gene>
<sequence length="105" mass="11566">MSLSGENEGGSTPSSICEETEERDTAARMSLSGSEGAMSPKNSFPAEQDTGSELKRFKTDRPVSPVPSCVSIKRSRSMPIYIDFREGYYSTEQRSKTDRPAVLFC</sequence>
<dbReference type="Proteomes" id="UP001356427">
    <property type="component" value="Unassembled WGS sequence"/>
</dbReference>
<reference evidence="2 3" key="1">
    <citation type="submission" date="2021-04" db="EMBL/GenBank/DDBJ databases">
        <authorList>
            <person name="De Guttry C."/>
            <person name="Zahm M."/>
            <person name="Klopp C."/>
            <person name="Cabau C."/>
            <person name="Louis A."/>
            <person name="Berthelot C."/>
            <person name="Parey E."/>
            <person name="Roest Crollius H."/>
            <person name="Montfort J."/>
            <person name="Robinson-Rechavi M."/>
            <person name="Bucao C."/>
            <person name="Bouchez O."/>
            <person name="Gislard M."/>
            <person name="Lluch J."/>
            <person name="Milhes M."/>
            <person name="Lampietro C."/>
            <person name="Lopez Roques C."/>
            <person name="Donnadieu C."/>
            <person name="Braasch I."/>
            <person name="Desvignes T."/>
            <person name="Postlethwait J."/>
            <person name="Bobe J."/>
            <person name="Wedekind C."/>
            <person name="Guiguen Y."/>
        </authorList>
    </citation>
    <scope>NUCLEOTIDE SEQUENCE [LARGE SCALE GENOMIC DNA]</scope>
    <source>
        <strain evidence="2">Cs_M1</strain>
        <tissue evidence="2">Blood</tissue>
    </source>
</reference>
<dbReference type="AlphaFoldDB" id="A0AAN8QQK3"/>